<accession>A0A3N4K0H7</accession>
<sequence>MGRLLEEDVRKGWKKEAGEVVAGEGEEEEEEGVAKEEKVAKVAEEAEEAEKEVDEGYMELDEEKKEGEGAQRKEGGKKKRKRKKKEKEKEKLSAGVTIKPIGDGYPEGFPDERKAPEDRKGKGVEVEGKLGGVERLILLKGNAEKWEYWLVMNRELSGNGGWKKLSGEEKLDFF</sequence>
<feature type="region of interest" description="Disordered" evidence="1">
    <location>
        <begin position="1"/>
        <end position="123"/>
    </location>
</feature>
<feature type="compositionally biased region" description="Basic and acidic residues" evidence="1">
    <location>
        <begin position="62"/>
        <end position="74"/>
    </location>
</feature>
<feature type="non-terminal residue" evidence="2">
    <location>
        <position position="174"/>
    </location>
</feature>
<reference evidence="2 3" key="1">
    <citation type="journal article" date="2018" name="Nat. Ecol. Evol.">
        <title>Pezizomycetes genomes reveal the molecular basis of ectomycorrhizal truffle lifestyle.</title>
        <authorList>
            <person name="Murat C."/>
            <person name="Payen T."/>
            <person name="Noel B."/>
            <person name="Kuo A."/>
            <person name="Morin E."/>
            <person name="Chen J."/>
            <person name="Kohler A."/>
            <person name="Krizsan K."/>
            <person name="Balestrini R."/>
            <person name="Da Silva C."/>
            <person name="Montanini B."/>
            <person name="Hainaut M."/>
            <person name="Levati E."/>
            <person name="Barry K.W."/>
            <person name="Belfiori B."/>
            <person name="Cichocki N."/>
            <person name="Clum A."/>
            <person name="Dockter R.B."/>
            <person name="Fauchery L."/>
            <person name="Guy J."/>
            <person name="Iotti M."/>
            <person name="Le Tacon F."/>
            <person name="Lindquist E.A."/>
            <person name="Lipzen A."/>
            <person name="Malagnac F."/>
            <person name="Mello A."/>
            <person name="Molinier V."/>
            <person name="Miyauchi S."/>
            <person name="Poulain J."/>
            <person name="Riccioni C."/>
            <person name="Rubini A."/>
            <person name="Sitrit Y."/>
            <person name="Splivallo R."/>
            <person name="Traeger S."/>
            <person name="Wang M."/>
            <person name="Zifcakova L."/>
            <person name="Wipf D."/>
            <person name="Zambonelli A."/>
            <person name="Paolocci F."/>
            <person name="Nowrousian M."/>
            <person name="Ottonello S."/>
            <person name="Baldrian P."/>
            <person name="Spatafora J.W."/>
            <person name="Henrissat B."/>
            <person name="Nagy L.G."/>
            <person name="Aury J.M."/>
            <person name="Wincker P."/>
            <person name="Grigoriev I.V."/>
            <person name="Bonfante P."/>
            <person name="Martin F.M."/>
        </authorList>
    </citation>
    <scope>NUCLEOTIDE SEQUENCE [LARGE SCALE GENOMIC DNA]</scope>
    <source>
        <strain evidence="2 3">120613-1</strain>
    </source>
</reference>
<feature type="compositionally biased region" description="Basic and acidic residues" evidence="1">
    <location>
        <begin position="110"/>
        <end position="123"/>
    </location>
</feature>
<protein>
    <submittedName>
        <fullName evidence="2">Uncharacterized protein</fullName>
    </submittedName>
</protein>
<dbReference type="AlphaFoldDB" id="A0A3N4K0H7"/>
<organism evidence="2 3">
    <name type="scientific">Choiromyces venosus 120613-1</name>
    <dbReference type="NCBI Taxonomy" id="1336337"/>
    <lineage>
        <taxon>Eukaryota</taxon>
        <taxon>Fungi</taxon>
        <taxon>Dikarya</taxon>
        <taxon>Ascomycota</taxon>
        <taxon>Pezizomycotina</taxon>
        <taxon>Pezizomycetes</taxon>
        <taxon>Pezizales</taxon>
        <taxon>Tuberaceae</taxon>
        <taxon>Choiromyces</taxon>
    </lineage>
</organism>
<feature type="compositionally biased region" description="Basic and acidic residues" evidence="1">
    <location>
        <begin position="32"/>
        <end position="44"/>
    </location>
</feature>
<evidence type="ECO:0000313" key="2">
    <source>
        <dbReference type="EMBL" id="RPB04106.1"/>
    </source>
</evidence>
<gene>
    <name evidence="2" type="ORF">L873DRAFT_1799546</name>
</gene>
<proteinExistence type="predicted"/>
<feature type="compositionally biased region" description="Acidic residues" evidence="1">
    <location>
        <begin position="45"/>
        <end position="61"/>
    </location>
</feature>
<dbReference type="EMBL" id="ML120359">
    <property type="protein sequence ID" value="RPB04106.1"/>
    <property type="molecule type" value="Genomic_DNA"/>
</dbReference>
<evidence type="ECO:0000313" key="3">
    <source>
        <dbReference type="Proteomes" id="UP000276215"/>
    </source>
</evidence>
<dbReference type="Proteomes" id="UP000276215">
    <property type="component" value="Unassembled WGS sequence"/>
</dbReference>
<evidence type="ECO:0000256" key="1">
    <source>
        <dbReference type="SAM" id="MobiDB-lite"/>
    </source>
</evidence>
<feature type="compositionally biased region" description="Basic and acidic residues" evidence="1">
    <location>
        <begin position="1"/>
        <end position="18"/>
    </location>
</feature>
<feature type="compositionally biased region" description="Basic residues" evidence="1">
    <location>
        <begin position="75"/>
        <end position="86"/>
    </location>
</feature>
<name>A0A3N4K0H7_9PEZI</name>
<keyword evidence="3" id="KW-1185">Reference proteome</keyword>